<feature type="compositionally biased region" description="Low complexity" evidence="2">
    <location>
        <begin position="516"/>
        <end position="547"/>
    </location>
</feature>
<feature type="compositionally biased region" description="Basic and acidic residues" evidence="2">
    <location>
        <begin position="836"/>
        <end position="856"/>
    </location>
</feature>
<feature type="compositionally biased region" description="Low complexity" evidence="2">
    <location>
        <begin position="470"/>
        <end position="494"/>
    </location>
</feature>
<evidence type="ECO:0000256" key="2">
    <source>
        <dbReference type="SAM" id="MobiDB-lite"/>
    </source>
</evidence>
<feature type="compositionally biased region" description="Polar residues" evidence="2">
    <location>
        <begin position="249"/>
        <end position="282"/>
    </location>
</feature>
<dbReference type="HOGENOM" id="CLU_325077_0_0_11"/>
<dbReference type="AlphaFoldDB" id="I0H0Q0"/>
<reference evidence="3 4" key="1">
    <citation type="submission" date="2012-02" db="EMBL/GenBank/DDBJ databases">
        <title>Complete genome sequence of Actinoplanes missouriensis 431 (= NBRC 102363).</title>
        <authorList>
            <person name="Ohnishi Y."/>
            <person name="Ishikawa J."/>
            <person name="Sekine M."/>
            <person name="Hosoyama A."/>
            <person name="Harada T."/>
            <person name="Narita H."/>
            <person name="Hata T."/>
            <person name="Konno Y."/>
            <person name="Tutikane K."/>
            <person name="Fujita N."/>
            <person name="Horinouchi S."/>
            <person name="Hayakawa M."/>
        </authorList>
    </citation>
    <scope>NUCLEOTIDE SEQUENCE [LARGE SCALE GENOMIC DNA]</scope>
    <source>
        <strain evidence="4">ATCC 14538 / DSM 43046 / CBS 188.64 / JCM 3121 / NBRC 102363 / NCIMB 12654 / NRRL B-3342 / UNCC 431</strain>
    </source>
</reference>
<name>I0H0Q0_ACTM4</name>
<evidence type="ECO:0000256" key="1">
    <source>
        <dbReference type="SAM" id="Coils"/>
    </source>
</evidence>
<gene>
    <name evidence="3" type="ordered locus">AMIS_13670</name>
</gene>
<dbReference type="EMBL" id="AP012319">
    <property type="protein sequence ID" value="BAL86587.1"/>
    <property type="molecule type" value="Genomic_DNA"/>
</dbReference>
<dbReference type="PATRIC" id="fig|512565.3.peg.1373"/>
<feature type="compositionally biased region" description="Low complexity" evidence="2">
    <location>
        <begin position="745"/>
        <end position="760"/>
    </location>
</feature>
<keyword evidence="1" id="KW-0175">Coiled coil</keyword>
<feature type="region of interest" description="Disordered" evidence="2">
    <location>
        <begin position="24"/>
        <end position="43"/>
    </location>
</feature>
<feature type="compositionally biased region" description="Pro residues" evidence="2">
    <location>
        <begin position="454"/>
        <end position="465"/>
    </location>
</feature>
<sequence length="887" mass="89518">MGEYWGATADPNYGYSPYSGQLRYGTHPPSPMPATPRPGPGNPLTVEAVATKIRNLHPEQMAALADQWQNAWSLMADVRTFVVQQSTVLQDEHWKSPAARDAFLRRGPGETLTYLDVWMDAAQNNITALRHMVNVSLDARRDLDLLLARYERELRDAENVSFGENLGSFLTSGVSWNAARAEDVKEDQTEIRERYRREAQVLAQRYADQFFDYIAVVASGVGPPVQPMNAVLSQPIALPPTGNLPADSAGQNGPGFTTSPVSNETGINQPGQNAPGQNTPGQNVPGANPPAIPPGALPPGALPPGAAPPGVIPPGQTPPGLRPPGVTPPGAVPPGLKPPGTVPPSLRPPGLTPPGSIPPGLTPPGTLPPGAVPPGVQPPGQIPTPGGFPPGTFPPGVIPPGVTPPGTVPPGTVPGTVPPSVIPPGHTGPGNLPPTTIRPPLPGQFGRPGRAPGVVPPPGSAPPPGRSLRRPAGQTPTGQAPAGQAPAGQTPAGQSPLGRDIRRPGQPPLPFPQQARQTPQPGRPGTRPTTPVTQQPGRPGTTPGTIPGVPPSTRPGAQGPSGRPGTPDTTSRAGTPGASGPAGRAGTPGSPGTSGRAGTPGGPGKTGRPGTPGFPGRPAASGRTGIPGAPDSGRRGPLPGAPGGGRAGNLPDGGRAGTPPGNGPATPGGTGRAGGPGRAPAGPVPPHGDRPSTSPDRLPGLNSGTAARTGYDTFGRTPGSAAPPVLKNPAGERAAQPGSAEETRPAAGRGAGNRPGATPPVLNRPVSPAGPGVQPAQPSRRDRGTPWADWLGGEEQRPPVAPGVIGAPERARPSEGLWGLRSPAATRPDGTVAPELGRRRFGGEPVPVREPDDLVTHEQAFGVRTPGGGVVGGSSASESAEEDRDRQ</sequence>
<protein>
    <submittedName>
        <fullName evidence="3">Uncharacterized protein</fullName>
    </submittedName>
</protein>
<evidence type="ECO:0000313" key="4">
    <source>
        <dbReference type="Proteomes" id="UP000007882"/>
    </source>
</evidence>
<dbReference type="eggNOG" id="COG5373">
    <property type="taxonomic scope" value="Bacteria"/>
</dbReference>
<proteinExistence type="predicted"/>
<dbReference type="Proteomes" id="UP000007882">
    <property type="component" value="Chromosome"/>
</dbReference>
<accession>I0H0Q0</accession>
<feature type="compositionally biased region" description="Low complexity" evidence="2">
    <location>
        <begin position="571"/>
        <end position="597"/>
    </location>
</feature>
<evidence type="ECO:0000313" key="3">
    <source>
        <dbReference type="EMBL" id="BAL86587.1"/>
    </source>
</evidence>
<dbReference type="KEGG" id="ams:AMIS_13670"/>
<feature type="compositionally biased region" description="Gly residues" evidence="2">
    <location>
        <begin position="598"/>
        <end position="607"/>
    </location>
</feature>
<feature type="compositionally biased region" description="Pro residues" evidence="2">
    <location>
        <begin position="28"/>
        <end position="41"/>
    </location>
</feature>
<keyword evidence="4" id="KW-1185">Reference proteome</keyword>
<feature type="compositionally biased region" description="Gly residues" evidence="2">
    <location>
        <begin position="666"/>
        <end position="677"/>
    </location>
</feature>
<feature type="coiled-coil region" evidence="1">
    <location>
        <begin position="140"/>
        <end position="205"/>
    </location>
</feature>
<dbReference type="STRING" id="512565.AMIS_13670"/>
<feature type="region of interest" description="Disordered" evidence="2">
    <location>
        <begin position="242"/>
        <end position="887"/>
    </location>
</feature>
<feature type="compositionally biased region" description="Pro residues" evidence="2">
    <location>
        <begin position="287"/>
        <end position="422"/>
    </location>
</feature>
<organism evidence="3 4">
    <name type="scientific">Actinoplanes missouriensis (strain ATCC 14538 / DSM 43046 / CBS 188.64 / JCM 3121 / NBRC 102363 / NCIMB 12654 / NRRL B-3342 / UNCC 431)</name>
    <dbReference type="NCBI Taxonomy" id="512565"/>
    <lineage>
        <taxon>Bacteria</taxon>
        <taxon>Bacillati</taxon>
        <taxon>Actinomycetota</taxon>
        <taxon>Actinomycetes</taxon>
        <taxon>Micromonosporales</taxon>
        <taxon>Micromonosporaceae</taxon>
        <taxon>Actinoplanes</taxon>
    </lineage>
</organism>
<feature type="compositionally biased region" description="Low complexity" evidence="2">
    <location>
        <begin position="608"/>
        <end position="620"/>
    </location>
</feature>